<comment type="caution">
    <text evidence="4">The sequence shown here is derived from an EMBL/GenBank/DDBJ whole genome shotgun (WGS) entry which is preliminary data.</text>
</comment>
<keyword evidence="5" id="KW-1185">Reference proteome</keyword>
<dbReference type="AlphaFoldDB" id="A0A0N1N4J1"/>
<evidence type="ECO:0000256" key="1">
    <source>
        <dbReference type="ARBA" id="ARBA00022691"/>
    </source>
</evidence>
<sequence>MDWQAIRPGETQAPLPDRQDAHLVFIGRLRTPFATRDQCPRQGDAEAGPVCRVEIDAPWHAALAGIEGFTQLDLLYWMHQARRDLVTQTPRGGEPLGTFALRSPVRPNPIAVSRVRLLGVEEGALLVRGLDCLDGTPLLDVKPHRCAHTASRGQHQDGSA</sequence>
<keyword evidence="1" id="KW-0949">S-adenosyl-L-methionine</keyword>
<dbReference type="OrthoDB" id="9804309at2"/>
<accession>A0A0N1N4J1</accession>
<dbReference type="InterPro" id="IPR040372">
    <property type="entry name" value="YaeB-like"/>
</dbReference>
<evidence type="ECO:0000256" key="2">
    <source>
        <dbReference type="ARBA" id="ARBA00033753"/>
    </source>
</evidence>
<dbReference type="PROSITE" id="PS51668">
    <property type="entry name" value="TSAA_2"/>
    <property type="match status" value="1"/>
</dbReference>
<dbReference type="PANTHER" id="PTHR12818">
    <property type="entry name" value="TRNA (ADENINE(37)-N6)-METHYLTRANSFERASE"/>
    <property type="match status" value="1"/>
</dbReference>
<evidence type="ECO:0000313" key="5">
    <source>
        <dbReference type="Proteomes" id="UP000037822"/>
    </source>
</evidence>
<dbReference type="RefSeq" id="WP_054207518.1">
    <property type="nucleotide sequence ID" value="NZ_LGSZ01000017.1"/>
</dbReference>
<dbReference type="EMBL" id="LGSZ01000017">
    <property type="protein sequence ID" value="KPH82635.1"/>
    <property type="molecule type" value="Genomic_DNA"/>
</dbReference>
<dbReference type="InterPro" id="IPR023370">
    <property type="entry name" value="TrmO-like_N"/>
</dbReference>
<comment type="similarity">
    <text evidence="2">Belongs to the tRNA methyltransferase O family.</text>
</comment>
<organism evidence="4 5">
    <name type="scientific">Bosea vaviloviae</name>
    <dbReference type="NCBI Taxonomy" id="1526658"/>
    <lineage>
        <taxon>Bacteria</taxon>
        <taxon>Pseudomonadati</taxon>
        <taxon>Pseudomonadota</taxon>
        <taxon>Alphaproteobacteria</taxon>
        <taxon>Hyphomicrobiales</taxon>
        <taxon>Boseaceae</taxon>
        <taxon>Bosea</taxon>
    </lineage>
</organism>
<proteinExistence type="inferred from homology"/>
<gene>
    <name evidence="4" type="ORF">AE618_02685</name>
</gene>
<dbReference type="InterPro" id="IPR036413">
    <property type="entry name" value="YaeB-like_sf"/>
</dbReference>
<dbReference type="SUPFAM" id="SSF118196">
    <property type="entry name" value="YaeB-like"/>
    <property type="match status" value="1"/>
</dbReference>
<evidence type="ECO:0000259" key="3">
    <source>
        <dbReference type="PROSITE" id="PS51668"/>
    </source>
</evidence>
<evidence type="ECO:0000313" key="4">
    <source>
        <dbReference type="EMBL" id="KPH82635.1"/>
    </source>
</evidence>
<dbReference type="Gene3D" id="2.40.30.70">
    <property type="entry name" value="YaeB-like"/>
    <property type="match status" value="1"/>
</dbReference>
<dbReference type="CDD" id="cd09281">
    <property type="entry name" value="UPF0066"/>
    <property type="match status" value="1"/>
</dbReference>
<dbReference type="PANTHER" id="PTHR12818:SF0">
    <property type="entry name" value="TRNA (ADENINE(37)-N6)-METHYLTRANSFERASE"/>
    <property type="match status" value="1"/>
</dbReference>
<dbReference type="PATRIC" id="fig|1526658.3.peg.3103"/>
<dbReference type="Proteomes" id="UP000037822">
    <property type="component" value="Unassembled WGS sequence"/>
</dbReference>
<reference evidence="4 5" key="1">
    <citation type="submission" date="2015-07" db="EMBL/GenBank/DDBJ databases">
        <title>Whole genome sequencing of Bosea vaviloviae isolated from cave pool.</title>
        <authorList>
            <person name="Tan N.E.H."/>
            <person name="Lee Y.P."/>
            <person name="Gan H.M."/>
            <person name="Barton H."/>
            <person name="Savka M.A."/>
        </authorList>
    </citation>
    <scope>NUCLEOTIDE SEQUENCE [LARGE SCALE GENOMIC DNA]</scope>
    <source>
        <strain evidence="4 5">SD260</strain>
    </source>
</reference>
<name>A0A0N1N4J1_9HYPH</name>
<dbReference type="InterPro" id="IPR036414">
    <property type="entry name" value="YaeB_N_sf"/>
</dbReference>
<dbReference type="Pfam" id="PF01980">
    <property type="entry name" value="TrmO_N"/>
    <property type="match status" value="1"/>
</dbReference>
<feature type="domain" description="TsaA-like" evidence="3">
    <location>
        <begin position="23"/>
        <end position="153"/>
    </location>
</feature>
<protein>
    <recommendedName>
        <fullName evidence="3">TsaA-like domain-containing protein</fullName>
    </recommendedName>
</protein>